<dbReference type="PANTHER" id="PTHR48050">
    <property type="entry name" value="STEROL 3-BETA-GLUCOSYLTRANSFERASE"/>
    <property type="match status" value="1"/>
</dbReference>
<evidence type="ECO:0000259" key="1">
    <source>
        <dbReference type="Pfam" id="PF03033"/>
    </source>
</evidence>
<dbReference type="GO" id="GO:0016758">
    <property type="term" value="F:hexosyltransferase activity"/>
    <property type="evidence" value="ECO:0007669"/>
    <property type="project" value="InterPro"/>
</dbReference>
<dbReference type="EMBL" id="SOZE01000056">
    <property type="protein sequence ID" value="TFF30410.1"/>
    <property type="molecule type" value="Genomic_DNA"/>
</dbReference>
<gene>
    <name evidence="3" type="ORF">E2R66_27365</name>
</gene>
<evidence type="ECO:0000313" key="4">
    <source>
        <dbReference type="Proteomes" id="UP000297540"/>
    </source>
</evidence>
<dbReference type="GO" id="GO:0033072">
    <property type="term" value="P:vancomycin biosynthetic process"/>
    <property type="evidence" value="ECO:0007669"/>
    <property type="project" value="UniProtKB-ARBA"/>
</dbReference>
<dbReference type="Pfam" id="PF06722">
    <property type="entry name" value="EryCIII-like_C"/>
    <property type="match status" value="1"/>
</dbReference>
<dbReference type="CDD" id="cd03784">
    <property type="entry name" value="GT1_Gtf-like"/>
    <property type="match status" value="1"/>
</dbReference>
<proteinExistence type="predicted"/>
<evidence type="ECO:0000313" key="3">
    <source>
        <dbReference type="EMBL" id="TFF30410.1"/>
    </source>
</evidence>
<feature type="domain" description="Erythromycin biosynthesis protein CIII-like C-terminal" evidence="2">
    <location>
        <begin position="327"/>
        <end position="418"/>
    </location>
</feature>
<dbReference type="Gene3D" id="3.40.50.2000">
    <property type="entry name" value="Glycogen Phosphorylase B"/>
    <property type="match status" value="2"/>
</dbReference>
<dbReference type="FunFam" id="3.40.50.2000:FF:000009">
    <property type="entry name" value="Sterol 3-beta-glucosyltransferase UGT80A2"/>
    <property type="match status" value="1"/>
</dbReference>
<comment type="caution">
    <text evidence="3">The sequence shown here is derived from an EMBL/GenBank/DDBJ whole genome shotgun (WGS) entry which is preliminary data.</text>
</comment>
<dbReference type="PANTHER" id="PTHR48050:SF13">
    <property type="entry name" value="STEROL 3-BETA-GLUCOSYLTRANSFERASE UGT80A2"/>
    <property type="match status" value="1"/>
</dbReference>
<dbReference type="SUPFAM" id="SSF53756">
    <property type="entry name" value="UDP-Glycosyltransferase/glycogen phosphorylase"/>
    <property type="match status" value="1"/>
</dbReference>
<protein>
    <submittedName>
        <fullName evidence="3">Glycosyltransferase</fullName>
    </submittedName>
</protein>
<dbReference type="InterPro" id="IPR002213">
    <property type="entry name" value="UDP_glucos_trans"/>
</dbReference>
<keyword evidence="4" id="KW-1185">Reference proteome</keyword>
<dbReference type="Pfam" id="PF03033">
    <property type="entry name" value="Glyco_transf_28"/>
    <property type="match status" value="1"/>
</dbReference>
<reference evidence="3 4" key="1">
    <citation type="journal article" date="2017" name="Int. J. Syst. Evol. Microbiol.">
        <title>Mucilaginibacterpsychrotolerans sp. nov., isolated from peatlands.</title>
        <authorList>
            <person name="Deng Y."/>
            <person name="Shen L."/>
            <person name="Xu B."/>
            <person name="Liu Y."/>
            <person name="Gu Z."/>
            <person name="Liu H."/>
            <person name="Zhou Y."/>
        </authorList>
    </citation>
    <scope>NUCLEOTIDE SEQUENCE [LARGE SCALE GENOMIC DNA]</scope>
    <source>
        <strain evidence="3 4">NH7-4</strain>
    </source>
</reference>
<dbReference type="GO" id="GO:0008194">
    <property type="term" value="F:UDP-glycosyltransferase activity"/>
    <property type="evidence" value="ECO:0007669"/>
    <property type="project" value="InterPro"/>
</dbReference>
<organism evidence="3 4">
    <name type="scientific">Mucilaginibacter psychrotolerans</name>
    <dbReference type="NCBI Taxonomy" id="1524096"/>
    <lineage>
        <taxon>Bacteria</taxon>
        <taxon>Pseudomonadati</taxon>
        <taxon>Bacteroidota</taxon>
        <taxon>Sphingobacteriia</taxon>
        <taxon>Sphingobacteriales</taxon>
        <taxon>Sphingobacteriaceae</taxon>
        <taxon>Mucilaginibacter</taxon>
    </lineage>
</organism>
<accession>A0A4Y8RYB4</accession>
<dbReference type="AlphaFoldDB" id="A0A4Y8RYB4"/>
<dbReference type="InterPro" id="IPR050426">
    <property type="entry name" value="Glycosyltransferase_28"/>
</dbReference>
<dbReference type="Proteomes" id="UP000297540">
    <property type="component" value="Unassembled WGS sequence"/>
</dbReference>
<dbReference type="InterPro" id="IPR004276">
    <property type="entry name" value="GlycoTrans_28_N"/>
</dbReference>
<name>A0A4Y8RYB4_9SPHI</name>
<evidence type="ECO:0000259" key="2">
    <source>
        <dbReference type="Pfam" id="PF06722"/>
    </source>
</evidence>
<feature type="domain" description="Glycosyltransferase family 28 N-terminal" evidence="1">
    <location>
        <begin position="27"/>
        <end position="148"/>
    </location>
</feature>
<dbReference type="GO" id="GO:0005975">
    <property type="term" value="P:carbohydrate metabolic process"/>
    <property type="evidence" value="ECO:0007669"/>
    <property type="project" value="InterPro"/>
</dbReference>
<dbReference type="InterPro" id="IPR010610">
    <property type="entry name" value="EryCIII-like_C"/>
</dbReference>
<sequence>MGRDGRRILLLLNSNLKTFQPKRMHYAICTYGTRGDVQPYIALALGLMHRGNQVTVLAPENFKDFVEGYSVHFYPLHGDAEAILQSEEGQRVLKTGNIVAILKYMQEAGRQIQPIVNQDLLTGCAEADVLISSVLAVIWVRTIAEKLGKKWGLVQLNPPSAPTKEFPFAGLAFINWGPYNRFTYWLLGKLYWQFNKDELNKFRASLDLTAFTLADMKNDATANHLDLYAFSPQLIRQPADWNSNTRITGFLTLPPKIREANKAETLPTGLVEWLQHPDKPVYIGFGSMPLPDVDKITAILQEINQATNLRVLFCKGWSQIPKLQSHPNLFVVDKINHQWLLPQCKAAVIHGGAGTLAAVLKAKIPVIISSVFGDQVWWGDIIRKKKLGLHIPFKQLTVAKLIKAIKLSQSEEIKRNAAETGEAINQEDGLKTALDAIESYFANPL</sequence>
<keyword evidence="3" id="KW-0808">Transferase</keyword>